<dbReference type="InterPro" id="IPR027417">
    <property type="entry name" value="P-loop_NTPase"/>
</dbReference>
<reference evidence="10" key="1">
    <citation type="journal article" date="2018" name="Nat. Microbiol.">
        <title>Leveraging single-cell genomics to expand the fungal tree of life.</title>
        <authorList>
            <person name="Ahrendt S.R."/>
            <person name="Quandt C.A."/>
            <person name="Ciobanu D."/>
            <person name="Clum A."/>
            <person name="Salamov A."/>
            <person name="Andreopoulos B."/>
            <person name="Cheng J.F."/>
            <person name="Woyke T."/>
            <person name="Pelin A."/>
            <person name="Henrissat B."/>
            <person name="Reynolds N.K."/>
            <person name="Benny G.L."/>
            <person name="Smith M.E."/>
            <person name="James T.Y."/>
            <person name="Grigoriev I.V."/>
        </authorList>
    </citation>
    <scope>NUCLEOTIDE SEQUENCE [LARGE SCALE GENOMIC DNA]</scope>
    <source>
        <strain evidence="10">Benny S71-1</strain>
    </source>
</reference>
<dbReference type="GO" id="GO:0006270">
    <property type="term" value="P:DNA replication initiation"/>
    <property type="evidence" value="ECO:0007669"/>
    <property type="project" value="TreeGrafter"/>
</dbReference>
<dbReference type="OrthoDB" id="343623at2759"/>
<protein>
    <recommendedName>
        <fullName evidence="6">Origin recognition complex subunit 4</fullName>
    </recommendedName>
</protein>
<evidence type="ECO:0000313" key="10">
    <source>
        <dbReference type="Proteomes" id="UP000278143"/>
    </source>
</evidence>
<evidence type="ECO:0000256" key="1">
    <source>
        <dbReference type="ARBA" id="ARBA00004123"/>
    </source>
</evidence>
<keyword evidence="5 6" id="KW-0539">Nucleus</keyword>
<keyword evidence="4 6" id="KW-0238">DNA-binding</keyword>
<dbReference type="PANTHER" id="PTHR12087">
    <property type="entry name" value="ORIGIN RECOGNITION COMPLEX SUBUNIT 4"/>
    <property type="match status" value="1"/>
</dbReference>
<evidence type="ECO:0000256" key="6">
    <source>
        <dbReference type="PIRNR" id="PIRNR007858"/>
    </source>
</evidence>
<feature type="domain" description="Origin recognition complex subunit 4 C-terminal" evidence="8">
    <location>
        <begin position="211"/>
        <end position="359"/>
    </location>
</feature>
<dbReference type="AlphaFoldDB" id="A0A4P9Z4M9"/>
<evidence type="ECO:0000259" key="8">
    <source>
        <dbReference type="Pfam" id="PF14629"/>
    </source>
</evidence>
<dbReference type="Gene3D" id="3.40.50.300">
    <property type="entry name" value="P-loop containing nucleotide triphosphate hydrolases"/>
    <property type="match status" value="1"/>
</dbReference>
<sequence>MATTPSRQSKRQRMQPLVDMTVAMIDPPNEEGRGGDRALPSPHAAPRAQQRTASNAFVVVRLSGVVFPDDRGALRDIARQLDVTPDGRGFSSFAECLSHLLKLFAAGQTDQTRPILFVLDEFDAFAQRPKQTLLYNLFDLAQSGRAPVAVIGLTCRMDVVDTLEKRVKSRFSHRIVHLRLPNTFDDYMAVAGDALAVEADRLPGVQADYHLLADSAFVDIAKRFFALTKDIRSIFRICQPLLSSDALASITDARQRDLKMQLLQGVSVLDLCLMIAAKRLLDTAHVQINFAMIFDEYLQLFASTATGGMKHYKREVALKAFERLMELELILPTEHQKSLPKEYRMTKLALHPYQVEEAVKQYKNCPEHLLRWVSLSATS</sequence>
<name>A0A4P9Z4M9_9FUNG</name>
<dbReference type="Proteomes" id="UP000278143">
    <property type="component" value="Unassembled WGS sequence"/>
</dbReference>
<evidence type="ECO:0000256" key="3">
    <source>
        <dbReference type="ARBA" id="ARBA00022705"/>
    </source>
</evidence>
<keyword evidence="3 6" id="KW-0235">DNA replication</keyword>
<evidence type="ECO:0000256" key="2">
    <source>
        <dbReference type="ARBA" id="ARBA00005334"/>
    </source>
</evidence>
<dbReference type="InterPro" id="IPR016527">
    <property type="entry name" value="ORC4"/>
</dbReference>
<evidence type="ECO:0000313" key="9">
    <source>
        <dbReference type="EMBL" id="RKP26801.1"/>
    </source>
</evidence>
<dbReference type="SUPFAM" id="SSF52540">
    <property type="entry name" value="P-loop containing nucleoside triphosphate hydrolases"/>
    <property type="match status" value="1"/>
</dbReference>
<evidence type="ECO:0000256" key="5">
    <source>
        <dbReference type="ARBA" id="ARBA00023242"/>
    </source>
</evidence>
<dbReference type="Pfam" id="PF14629">
    <property type="entry name" value="ORC4_C"/>
    <property type="match status" value="1"/>
</dbReference>
<organism evidence="9 10">
    <name type="scientific">Syncephalis pseudoplumigaleata</name>
    <dbReference type="NCBI Taxonomy" id="1712513"/>
    <lineage>
        <taxon>Eukaryota</taxon>
        <taxon>Fungi</taxon>
        <taxon>Fungi incertae sedis</taxon>
        <taxon>Zoopagomycota</taxon>
        <taxon>Zoopagomycotina</taxon>
        <taxon>Zoopagomycetes</taxon>
        <taxon>Zoopagales</taxon>
        <taxon>Piptocephalidaceae</taxon>
        <taxon>Syncephalis</taxon>
    </lineage>
</organism>
<comment type="function">
    <text evidence="6">Component of the origin recognition complex (ORC) that binds origins of replication.</text>
</comment>
<comment type="similarity">
    <text evidence="2 6">Belongs to the ORC4 family.</text>
</comment>
<keyword evidence="10" id="KW-1185">Reference proteome</keyword>
<evidence type="ECO:0000256" key="7">
    <source>
        <dbReference type="SAM" id="MobiDB-lite"/>
    </source>
</evidence>
<gene>
    <name evidence="9" type="ORF">SYNPS1DRAFT_21511</name>
</gene>
<dbReference type="EMBL" id="KZ989331">
    <property type="protein sequence ID" value="RKP26801.1"/>
    <property type="molecule type" value="Genomic_DNA"/>
</dbReference>
<evidence type="ECO:0000256" key="4">
    <source>
        <dbReference type="ARBA" id="ARBA00023125"/>
    </source>
</evidence>
<dbReference type="PIRSF" id="PIRSF007858">
    <property type="entry name" value="ORC4"/>
    <property type="match status" value="1"/>
</dbReference>
<feature type="region of interest" description="Disordered" evidence="7">
    <location>
        <begin position="25"/>
        <end position="50"/>
    </location>
</feature>
<dbReference type="PANTHER" id="PTHR12087:SF0">
    <property type="entry name" value="ORIGIN RECOGNITION COMPLEX SUBUNIT 4"/>
    <property type="match status" value="1"/>
</dbReference>
<accession>A0A4P9Z4M9</accession>
<proteinExistence type="inferred from homology"/>
<dbReference type="GO" id="GO:0005664">
    <property type="term" value="C:nuclear origin of replication recognition complex"/>
    <property type="evidence" value="ECO:0007669"/>
    <property type="project" value="TreeGrafter"/>
</dbReference>
<comment type="subcellular location">
    <subcellularLocation>
        <location evidence="1 6">Nucleus</location>
    </subcellularLocation>
</comment>
<dbReference type="InterPro" id="IPR032705">
    <property type="entry name" value="ORC4_C"/>
</dbReference>
<dbReference type="GO" id="GO:0003688">
    <property type="term" value="F:DNA replication origin binding"/>
    <property type="evidence" value="ECO:0007669"/>
    <property type="project" value="TreeGrafter"/>
</dbReference>